<name>A0A447P462_SALET</name>
<gene>
    <name evidence="1" type="primary">STY4619_1</name>
    <name evidence="1" type="ORF">NCTC8272_00013</name>
</gene>
<dbReference type="InterPro" id="IPR047759">
    <property type="entry name" value="LysA-like"/>
</dbReference>
<evidence type="ECO:0000313" key="1">
    <source>
        <dbReference type="EMBL" id="VEA30320.1"/>
    </source>
</evidence>
<protein>
    <submittedName>
        <fullName evidence="1">Putative membrane protein</fullName>
    </submittedName>
</protein>
<dbReference type="AlphaFoldDB" id="A0A447P462"/>
<reference evidence="1 2" key="1">
    <citation type="submission" date="2018-12" db="EMBL/GenBank/DDBJ databases">
        <authorList>
            <consortium name="Pathogen Informatics"/>
        </authorList>
    </citation>
    <scope>NUCLEOTIDE SEQUENCE [LARGE SCALE GENOMIC DNA]</scope>
    <source>
        <strain evidence="1 2">NCTC8272</strain>
    </source>
</reference>
<dbReference type="Proteomes" id="UP000277214">
    <property type="component" value="Chromosome 1"/>
</dbReference>
<organism evidence="1 2">
    <name type="scientific">Salmonella enterica I</name>
    <dbReference type="NCBI Taxonomy" id="59201"/>
    <lineage>
        <taxon>Bacteria</taxon>
        <taxon>Pseudomonadati</taxon>
        <taxon>Pseudomonadota</taxon>
        <taxon>Gammaproteobacteria</taxon>
        <taxon>Enterobacterales</taxon>
        <taxon>Enterobacteriaceae</taxon>
        <taxon>Salmonella</taxon>
    </lineage>
</organism>
<evidence type="ECO:0000313" key="2">
    <source>
        <dbReference type="Proteomes" id="UP000277214"/>
    </source>
</evidence>
<sequence>MKKKVMSVFFQLAWAALLVISLLYPRSGAPILVGASVWVSMLPRLAACCAVRCRVVRRRSAREEVRAALIKFRAHPRKTRAYMGYQAAYCSVPGVFGMGDHPGVLYLLTLVLYQIARAQLHEPMAA</sequence>
<dbReference type="NCBIfam" id="NF038378">
    <property type="entry name" value="DNZ54_00345_fm"/>
    <property type="match status" value="1"/>
</dbReference>
<proteinExistence type="predicted"/>
<dbReference type="EMBL" id="LR134149">
    <property type="protein sequence ID" value="VEA30320.1"/>
    <property type="molecule type" value="Genomic_DNA"/>
</dbReference>
<accession>A0A447P462</accession>